<evidence type="ECO:0000256" key="3">
    <source>
        <dbReference type="ARBA" id="ARBA00022606"/>
    </source>
</evidence>
<dbReference type="EMBL" id="JASPKZ010000012">
    <property type="protein sequence ID" value="KAJ9601578.1"/>
    <property type="molecule type" value="Genomic_DNA"/>
</dbReference>
<proteinExistence type="predicted"/>
<dbReference type="PANTHER" id="PTHR21137">
    <property type="entry name" value="ODORANT RECEPTOR"/>
    <property type="match status" value="1"/>
</dbReference>
<evidence type="ECO:0000313" key="11">
    <source>
        <dbReference type="EMBL" id="KAJ9601578.1"/>
    </source>
</evidence>
<reference evidence="11" key="2">
    <citation type="submission" date="2023-05" db="EMBL/GenBank/DDBJ databases">
        <authorList>
            <person name="Fouks B."/>
        </authorList>
    </citation>
    <scope>NUCLEOTIDE SEQUENCE</scope>
    <source>
        <strain evidence="11">Stay&amp;Tobe</strain>
        <tissue evidence="11">Testes</tissue>
    </source>
</reference>
<comment type="subcellular location">
    <subcellularLocation>
        <location evidence="1">Cell membrane</location>
        <topology evidence="1">Multi-pass membrane protein</topology>
    </subcellularLocation>
</comment>
<dbReference type="Proteomes" id="UP001233999">
    <property type="component" value="Unassembled WGS sequence"/>
</dbReference>
<accession>A0AAD8AM17</accession>
<evidence type="ECO:0000256" key="7">
    <source>
        <dbReference type="ARBA" id="ARBA00023136"/>
    </source>
</evidence>
<sequence length="232" mass="26824">ISENMDYSSKNTVNPMLFLTEVLYLVGMWSKTDIPLYKNLIYRAYTTFVLALIILQSCASVMFCLKEPQLDLHDFIITIFIALGEGSCLTAAFSFIRGQDALKKIFNILEEDFNEYPINMRLKWYRKGRIICIFTVIIWPLWGFIYCVSPVIMSFSEEISNGTSQKVNLPLNSWFPFDSNTSPTFEVLYFLQILAVLTGIVPASVFYAIFMTLSMFIIQQFEFVNNSLRNMK</sequence>
<evidence type="ECO:0000313" key="12">
    <source>
        <dbReference type="Proteomes" id="UP001233999"/>
    </source>
</evidence>
<feature type="transmembrane region" description="Helical" evidence="10">
    <location>
        <begin position="130"/>
        <end position="153"/>
    </location>
</feature>
<feature type="transmembrane region" description="Helical" evidence="10">
    <location>
        <begin position="75"/>
        <end position="96"/>
    </location>
</feature>
<dbReference type="GO" id="GO:0005886">
    <property type="term" value="C:plasma membrane"/>
    <property type="evidence" value="ECO:0007669"/>
    <property type="project" value="UniProtKB-SubCell"/>
</dbReference>
<evidence type="ECO:0000256" key="8">
    <source>
        <dbReference type="ARBA" id="ARBA00023170"/>
    </source>
</evidence>
<feature type="transmembrane region" description="Helical" evidence="10">
    <location>
        <begin position="187"/>
        <end position="210"/>
    </location>
</feature>
<keyword evidence="12" id="KW-1185">Reference proteome</keyword>
<reference evidence="11" key="1">
    <citation type="journal article" date="2023" name="IScience">
        <title>Live-bearing cockroach genome reveals convergent evolutionary mechanisms linked to viviparity in insects and beyond.</title>
        <authorList>
            <person name="Fouks B."/>
            <person name="Harrison M.C."/>
            <person name="Mikhailova A.A."/>
            <person name="Marchal E."/>
            <person name="English S."/>
            <person name="Carruthers M."/>
            <person name="Jennings E.C."/>
            <person name="Chiamaka E.L."/>
            <person name="Frigard R.A."/>
            <person name="Pippel M."/>
            <person name="Attardo G.M."/>
            <person name="Benoit J.B."/>
            <person name="Bornberg-Bauer E."/>
            <person name="Tobe S.S."/>
        </authorList>
    </citation>
    <scope>NUCLEOTIDE SEQUENCE</scope>
    <source>
        <strain evidence="11">Stay&amp;Tobe</strain>
    </source>
</reference>
<evidence type="ECO:0008006" key="13">
    <source>
        <dbReference type="Google" id="ProtNLM"/>
    </source>
</evidence>
<name>A0AAD8AM17_DIPPU</name>
<keyword evidence="2" id="KW-1003">Cell membrane</keyword>
<evidence type="ECO:0000256" key="4">
    <source>
        <dbReference type="ARBA" id="ARBA00022692"/>
    </source>
</evidence>
<dbReference type="AlphaFoldDB" id="A0AAD8AM17"/>
<evidence type="ECO:0000256" key="1">
    <source>
        <dbReference type="ARBA" id="ARBA00004651"/>
    </source>
</evidence>
<keyword evidence="7 10" id="KW-0472">Membrane</keyword>
<dbReference type="InterPro" id="IPR004117">
    <property type="entry name" value="7tm6_olfct_rcpt"/>
</dbReference>
<protein>
    <recommendedName>
        <fullName evidence="13">Odorant receptor</fullName>
    </recommendedName>
</protein>
<evidence type="ECO:0000256" key="9">
    <source>
        <dbReference type="ARBA" id="ARBA00023224"/>
    </source>
</evidence>
<dbReference type="PANTHER" id="PTHR21137:SF35">
    <property type="entry name" value="ODORANT RECEPTOR 19A-RELATED"/>
    <property type="match status" value="1"/>
</dbReference>
<keyword evidence="4 10" id="KW-0812">Transmembrane</keyword>
<evidence type="ECO:0000256" key="10">
    <source>
        <dbReference type="SAM" id="Phobius"/>
    </source>
</evidence>
<evidence type="ECO:0000256" key="5">
    <source>
        <dbReference type="ARBA" id="ARBA00022725"/>
    </source>
</evidence>
<feature type="non-terminal residue" evidence="11">
    <location>
        <position position="232"/>
    </location>
</feature>
<keyword evidence="9" id="KW-0807">Transducer</keyword>
<evidence type="ECO:0000256" key="6">
    <source>
        <dbReference type="ARBA" id="ARBA00022989"/>
    </source>
</evidence>
<feature type="non-terminal residue" evidence="11">
    <location>
        <position position="1"/>
    </location>
</feature>
<dbReference type="GO" id="GO:0005549">
    <property type="term" value="F:odorant binding"/>
    <property type="evidence" value="ECO:0007669"/>
    <property type="project" value="InterPro"/>
</dbReference>
<keyword evidence="3" id="KW-0716">Sensory transduction</keyword>
<keyword evidence="6 10" id="KW-1133">Transmembrane helix</keyword>
<organism evidence="11 12">
    <name type="scientific">Diploptera punctata</name>
    <name type="common">Pacific beetle cockroach</name>
    <dbReference type="NCBI Taxonomy" id="6984"/>
    <lineage>
        <taxon>Eukaryota</taxon>
        <taxon>Metazoa</taxon>
        <taxon>Ecdysozoa</taxon>
        <taxon>Arthropoda</taxon>
        <taxon>Hexapoda</taxon>
        <taxon>Insecta</taxon>
        <taxon>Pterygota</taxon>
        <taxon>Neoptera</taxon>
        <taxon>Polyneoptera</taxon>
        <taxon>Dictyoptera</taxon>
        <taxon>Blattodea</taxon>
        <taxon>Blaberoidea</taxon>
        <taxon>Blaberidae</taxon>
        <taxon>Diplopterinae</taxon>
        <taxon>Diploptera</taxon>
    </lineage>
</organism>
<evidence type="ECO:0000256" key="2">
    <source>
        <dbReference type="ARBA" id="ARBA00022475"/>
    </source>
</evidence>
<keyword evidence="5" id="KW-0552">Olfaction</keyword>
<gene>
    <name evidence="11" type="ORF">L9F63_000321</name>
</gene>
<dbReference type="GO" id="GO:0004984">
    <property type="term" value="F:olfactory receptor activity"/>
    <property type="evidence" value="ECO:0007669"/>
    <property type="project" value="InterPro"/>
</dbReference>
<comment type="caution">
    <text evidence="11">The sequence shown here is derived from an EMBL/GenBank/DDBJ whole genome shotgun (WGS) entry which is preliminary data.</text>
</comment>
<feature type="transmembrane region" description="Helical" evidence="10">
    <location>
        <begin position="42"/>
        <end position="63"/>
    </location>
</feature>
<keyword evidence="8" id="KW-0675">Receptor</keyword>
<dbReference type="GO" id="GO:0007165">
    <property type="term" value="P:signal transduction"/>
    <property type="evidence" value="ECO:0007669"/>
    <property type="project" value="UniProtKB-KW"/>
</dbReference>